<organism evidence="9 10">
    <name type="scientific">Artemia franciscana</name>
    <name type="common">Brine shrimp</name>
    <name type="synonym">Artemia sanfranciscana</name>
    <dbReference type="NCBI Taxonomy" id="6661"/>
    <lineage>
        <taxon>Eukaryota</taxon>
        <taxon>Metazoa</taxon>
        <taxon>Ecdysozoa</taxon>
        <taxon>Arthropoda</taxon>
        <taxon>Crustacea</taxon>
        <taxon>Branchiopoda</taxon>
        <taxon>Anostraca</taxon>
        <taxon>Artemiidae</taxon>
        <taxon>Artemia</taxon>
    </lineage>
</organism>
<keyword evidence="6" id="KW-0458">Lysosome</keyword>
<dbReference type="Gene3D" id="3.10.50.10">
    <property type="match status" value="1"/>
</dbReference>
<dbReference type="InterPro" id="IPR017853">
    <property type="entry name" value="GH"/>
</dbReference>
<dbReference type="InterPro" id="IPR001223">
    <property type="entry name" value="Glyco_hydro18_cat"/>
</dbReference>
<feature type="domain" description="GH18" evidence="8">
    <location>
        <begin position="71"/>
        <end position="381"/>
    </location>
</feature>
<dbReference type="AlphaFoldDB" id="A0AA88LJS7"/>
<dbReference type="PANTHER" id="PTHR46066">
    <property type="entry name" value="CHITINASE DOMAIN-CONTAINING PROTEIN 1 FAMILY MEMBER"/>
    <property type="match status" value="1"/>
</dbReference>
<name>A0AA88LJS7_ARTSF</name>
<sequence length="381" mass="43527">MRFGLSTVIFNILVLKESSGEKSKEITHELSGYQKDDVFDRSLVVASSKPKDIIKYHKTYFVDTDRQLHNLTTLGYVTPWNNHGYDIAKIFGAKLSLVSPVWLQVRPKSGFGYEITGTQDVDQSWIRDVRKNIPKPKVVPRVLFDSWAIGDYRTLFSDDEAKRQLALTIKNSIIKHKLDGVVLEVWSQVGGRQSQSLIAVIKIIAEEMHKANLTFILVVPPPVYSGNTPGFFTEQHFLDLYDDVDFFSLMTYDYSSPARPGANSPIKWVKQCVEILAPSETHRSKILLGLNFYGNDYSSTGGGPILGNQYIDILKKFPKSRLKWNKEEEEHYFEYNANGRHTVFYPSLFSINQRLKLAEELGTGISIWELGQGLDYFYDLF</sequence>
<dbReference type="GO" id="GO:0012505">
    <property type="term" value="C:endomembrane system"/>
    <property type="evidence" value="ECO:0007669"/>
    <property type="project" value="TreeGrafter"/>
</dbReference>
<keyword evidence="4" id="KW-0964">Secreted</keyword>
<dbReference type="Proteomes" id="UP001187531">
    <property type="component" value="Unassembled WGS sequence"/>
</dbReference>
<evidence type="ECO:0000256" key="3">
    <source>
        <dbReference type="ARBA" id="ARBA00009336"/>
    </source>
</evidence>
<comment type="similarity">
    <text evidence="3">Belongs to the glycosyl hydrolase 18 family.</text>
</comment>
<dbReference type="Pfam" id="PF00704">
    <property type="entry name" value="Glyco_hydro_18"/>
    <property type="match status" value="1"/>
</dbReference>
<dbReference type="SMART" id="SM00636">
    <property type="entry name" value="Glyco_18"/>
    <property type="match status" value="1"/>
</dbReference>
<evidence type="ECO:0000313" key="10">
    <source>
        <dbReference type="Proteomes" id="UP001187531"/>
    </source>
</evidence>
<dbReference type="GO" id="GO:0005764">
    <property type="term" value="C:lysosome"/>
    <property type="evidence" value="ECO:0007669"/>
    <property type="project" value="UniProtKB-SubCell"/>
</dbReference>
<evidence type="ECO:0000256" key="6">
    <source>
        <dbReference type="ARBA" id="ARBA00023228"/>
    </source>
</evidence>
<evidence type="ECO:0000256" key="7">
    <source>
        <dbReference type="ARBA" id="ARBA00040976"/>
    </source>
</evidence>
<gene>
    <name evidence="9" type="ORF">QYM36_000753</name>
</gene>
<dbReference type="PROSITE" id="PS51910">
    <property type="entry name" value="GH18_2"/>
    <property type="match status" value="1"/>
</dbReference>
<evidence type="ECO:0000256" key="4">
    <source>
        <dbReference type="ARBA" id="ARBA00022525"/>
    </source>
</evidence>
<protein>
    <recommendedName>
        <fullName evidence="7">Chitinase domain-containing protein 1</fullName>
    </recommendedName>
</protein>
<dbReference type="InterPro" id="IPR029070">
    <property type="entry name" value="Chitinase_insertion_sf"/>
</dbReference>
<dbReference type="PANTHER" id="PTHR46066:SF2">
    <property type="entry name" value="CHITINASE DOMAIN-CONTAINING PROTEIN 1"/>
    <property type="match status" value="1"/>
</dbReference>
<dbReference type="FunFam" id="3.10.50.10:FF:000002">
    <property type="entry name" value="Chitinase domain-containing protein 1"/>
    <property type="match status" value="1"/>
</dbReference>
<accession>A0AA88LJS7</accession>
<dbReference type="CDD" id="cd02876">
    <property type="entry name" value="GH18_SI-CLP"/>
    <property type="match status" value="1"/>
</dbReference>
<evidence type="ECO:0000256" key="5">
    <source>
        <dbReference type="ARBA" id="ARBA00022729"/>
    </source>
</evidence>
<comment type="subcellular location">
    <subcellularLocation>
        <location evidence="1">Lysosome</location>
    </subcellularLocation>
    <subcellularLocation>
        <location evidence="2">Secreted</location>
    </subcellularLocation>
</comment>
<evidence type="ECO:0000256" key="1">
    <source>
        <dbReference type="ARBA" id="ARBA00004371"/>
    </source>
</evidence>
<comment type="caution">
    <text evidence="9">The sequence shown here is derived from an EMBL/GenBank/DDBJ whole genome shotgun (WGS) entry which is preliminary data.</text>
</comment>
<evidence type="ECO:0000313" key="9">
    <source>
        <dbReference type="EMBL" id="KAK2726416.1"/>
    </source>
</evidence>
<dbReference type="SUPFAM" id="SSF51445">
    <property type="entry name" value="(Trans)glycosidases"/>
    <property type="match status" value="1"/>
</dbReference>
<keyword evidence="10" id="KW-1185">Reference proteome</keyword>
<proteinExistence type="inferred from homology"/>
<evidence type="ECO:0000256" key="2">
    <source>
        <dbReference type="ARBA" id="ARBA00004613"/>
    </source>
</evidence>
<evidence type="ECO:0000259" key="8">
    <source>
        <dbReference type="PROSITE" id="PS51910"/>
    </source>
</evidence>
<reference evidence="9" key="1">
    <citation type="submission" date="2023-07" db="EMBL/GenBank/DDBJ databases">
        <title>Chromosome-level genome assembly of Artemia franciscana.</title>
        <authorList>
            <person name="Jo E."/>
        </authorList>
    </citation>
    <scope>NUCLEOTIDE SEQUENCE</scope>
    <source>
        <tissue evidence="9">Whole body</tissue>
    </source>
</reference>
<dbReference type="GO" id="GO:0005576">
    <property type="term" value="C:extracellular region"/>
    <property type="evidence" value="ECO:0007669"/>
    <property type="project" value="UniProtKB-SubCell"/>
</dbReference>
<dbReference type="Gene3D" id="3.20.20.80">
    <property type="entry name" value="Glycosidases"/>
    <property type="match status" value="1"/>
</dbReference>
<dbReference type="GO" id="GO:0008061">
    <property type="term" value="F:chitin binding"/>
    <property type="evidence" value="ECO:0007669"/>
    <property type="project" value="InterPro"/>
</dbReference>
<dbReference type="EMBL" id="JAVRJZ010000002">
    <property type="protein sequence ID" value="KAK2726416.1"/>
    <property type="molecule type" value="Genomic_DNA"/>
</dbReference>
<dbReference type="GO" id="GO:0005975">
    <property type="term" value="P:carbohydrate metabolic process"/>
    <property type="evidence" value="ECO:0007669"/>
    <property type="project" value="InterPro"/>
</dbReference>
<dbReference type="InterPro" id="IPR011583">
    <property type="entry name" value="Chitinase_II/V-like_cat"/>
</dbReference>
<dbReference type="FunFam" id="3.20.20.80:FF:000028">
    <property type="entry name" value="Chitinase domain-containing protein 1"/>
    <property type="match status" value="1"/>
</dbReference>
<keyword evidence="5" id="KW-0732">Signal</keyword>
<dbReference type="GO" id="GO:0070492">
    <property type="term" value="F:oligosaccharide binding"/>
    <property type="evidence" value="ECO:0007669"/>
    <property type="project" value="TreeGrafter"/>
</dbReference>